<sequence>MQPVPPKATPPVDKGLSDTEREALKAQVRAREAARRARLKAEAERPDDDGPEPDVVEALQQLGATSKAGAKAALDATKAFRSLVSADFSLARSALGRTLAFTGVAIAFGGSAWLLLMAALIAVLSGPFGMTITGAVLVTAIMSCLVTWFAGWQAMRYFEHTRMQATRRQLARLGIGELADFMPEMDSARSARSSARDEPPAGPDGKPPRDERGVEVTPP</sequence>
<feature type="transmembrane region" description="Helical" evidence="2">
    <location>
        <begin position="130"/>
        <end position="152"/>
    </location>
</feature>
<keyword evidence="4" id="KW-1185">Reference proteome</keyword>
<keyword evidence="2" id="KW-0812">Transmembrane</keyword>
<dbReference type="AlphaFoldDB" id="A0A507ZXB3"/>
<dbReference type="RefSeq" id="WP_141519488.1">
    <property type="nucleotide sequence ID" value="NZ_VICE01000140.1"/>
</dbReference>
<evidence type="ECO:0000256" key="1">
    <source>
        <dbReference type="SAM" id="MobiDB-lite"/>
    </source>
</evidence>
<feature type="region of interest" description="Disordered" evidence="1">
    <location>
        <begin position="35"/>
        <end position="54"/>
    </location>
</feature>
<feature type="compositionally biased region" description="Acidic residues" evidence="1">
    <location>
        <begin position="45"/>
        <end position="54"/>
    </location>
</feature>
<protein>
    <submittedName>
        <fullName evidence="3">Phage holin family protein</fullName>
    </submittedName>
</protein>
<proteinExistence type="predicted"/>
<dbReference type="Proteomes" id="UP000318212">
    <property type="component" value="Unassembled WGS sequence"/>
</dbReference>
<keyword evidence="2" id="KW-1133">Transmembrane helix</keyword>
<evidence type="ECO:0000313" key="3">
    <source>
        <dbReference type="EMBL" id="TQD40348.1"/>
    </source>
</evidence>
<evidence type="ECO:0000313" key="4">
    <source>
        <dbReference type="Proteomes" id="UP000318212"/>
    </source>
</evidence>
<feature type="region of interest" description="Disordered" evidence="1">
    <location>
        <begin position="1"/>
        <end position="27"/>
    </location>
</feature>
<reference evidence="3 4" key="1">
    <citation type="submission" date="2019-06" db="EMBL/GenBank/DDBJ databases">
        <title>Lysobacter alkalisoli sp. nov. isolated from saline soil.</title>
        <authorList>
            <person name="Sun J.-Q."/>
            <person name="Xu L."/>
        </authorList>
    </citation>
    <scope>NUCLEOTIDE SEQUENCE [LARGE SCALE GENOMIC DNA]</scope>
    <source>
        <strain evidence="3 4">JCM 31130</strain>
    </source>
</reference>
<keyword evidence="2" id="KW-0472">Membrane</keyword>
<evidence type="ECO:0000256" key="2">
    <source>
        <dbReference type="SAM" id="Phobius"/>
    </source>
</evidence>
<gene>
    <name evidence="3" type="ORF">FKV25_14430</name>
</gene>
<feature type="compositionally biased region" description="Basic and acidic residues" evidence="1">
    <location>
        <begin position="186"/>
        <end position="199"/>
    </location>
</feature>
<comment type="caution">
    <text evidence="3">The sequence shown here is derived from an EMBL/GenBank/DDBJ whole genome shotgun (WGS) entry which is preliminary data.</text>
</comment>
<organism evidence="3 4">
    <name type="scientific">Marilutibacter aestuarii</name>
    <dbReference type="NCBI Taxonomy" id="1706195"/>
    <lineage>
        <taxon>Bacteria</taxon>
        <taxon>Pseudomonadati</taxon>
        <taxon>Pseudomonadota</taxon>
        <taxon>Gammaproteobacteria</taxon>
        <taxon>Lysobacterales</taxon>
        <taxon>Lysobacteraceae</taxon>
        <taxon>Marilutibacter</taxon>
    </lineage>
</organism>
<dbReference type="EMBL" id="VICE01000140">
    <property type="protein sequence ID" value="TQD40348.1"/>
    <property type="molecule type" value="Genomic_DNA"/>
</dbReference>
<feature type="compositionally biased region" description="Basic and acidic residues" evidence="1">
    <location>
        <begin position="15"/>
        <end position="27"/>
    </location>
</feature>
<feature type="transmembrane region" description="Helical" evidence="2">
    <location>
        <begin position="99"/>
        <end position="124"/>
    </location>
</feature>
<feature type="region of interest" description="Disordered" evidence="1">
    <location>
        <begin position="185"/>
        <end position="219"/>
    </location>
</feature>
<feature type="compositionally biased region" description="Basic and acidic residues" evidence="1">
    <location>
        <begin position="35"/>
        <end position="44"/>
    </location>
</feature>
<accession>A0A507ZXB3</accession>
<name>A0A507ZXB3_9GAMM</name>
<feature type="compositionally biased region" description="Basic and acidic residues" evidence="1">
    <location>
        <begin position="206"/>
        <end position="219"/>
    </location>
</feature>
<dbReference type="OrthoDB" id="6058188at2"/>